<reference evidence="2" key="1">
    <citation type="submission" date="2022-11" db="EMBL/GenBank/DDBJ databases">
        <authorList>
            <person name="Petersen C."/>
        </authorList>
    </citation>
    <scope>NUCLEOTIDE SEQUENCE</scope>
    <source>
        <strain evidence="2">IBT 16849</strain>
    </source>
</reference>
<protein>
    <submittedName>
        <fullName evidence="2">Uncharacterized protein</fullName>
    </submittedName>
</protein>
<dbReference type="AlphaFoldDB" id="A0A9W9T162"/>
<organism evidence="2 3">
    <name type="scientific">Penicillium cf. griseofulvum</name>
    <dbReference type="NCBI Taxonomy" id="2972120"/>
    <lineage>
        <taxon>Eukaryota</taxon>
        <taxon>Fungi</taxon>
        <taxon>Dikarya</taxon>
        <taxon>Ascomycota</taxon>
        <taxon>Pezizomycotina</taxon>
        <taxon>Eurotiomycetes</taxon>
        <taxon>Eurotiomycetidae</taxon>
        <taxon>Eurotiales</taxon>
        <taxon>Aspergillaceae</taxon>
        <taxon>Penicillium</taxon>
    </lineage>
</organism>
<dbReference type="EMBL" id="JAPQKP010000002">
    <property type="protein sequence ID" value="KAJ5205401.1"/>
    <property type="molecule type" value="Genomic_DNA"/>
</dbReference>
<gene>
    <name evidence="2" type="ORF">N7472_001849</name>
</gene>
<feature type="region of interest" description="Disordered" evidence="1">
    <location>
        <begin position="1"/>
        <end position="24"/>
    </location>
</feature>
<feature type="non-terminal residue" evidence="2">
    <location>
        <position position="1"/>
    </location>
</feature>
<accession>A0A9W9T162</accession>
<evidence type="ECO:0000313" key="2">
    <source>
        <dbReference type="EMBL" id="KAJ5205401.1"/>
    </source>
</evidence>
<feature type="compositionally biased region" description="Basic and acidic residues" evidence="1">
    <location>
        <begin position="13"/>
        <end position="24"/>
    </location>
</feature>
<comment type="caution">
    <text evidence="2">The sequence shown here is derived from an EMBL/GenBank/DDBJ whole genome shotgun (WGS) entry which is preliminary data.</text>
</comment>
<keyword evidence="3" id="KW-1185">Reference proteome</keyword>
<reference evidence="2" key="2">
    <citation type="journal article" date="2023" name="IMA Fungus">
        <title>Comparative genomic study of the Penicillium genus elucidates a diverse pangenome and 15 lateral gene transfer events.</title>
        <authorList>
            <person name="Petersen C."/>
            <person name="Sorensen T."/>
            <person name="Nielsen M.R."/>
            <person name="Sondergaard T.E."/>
            <person name="Sorensen J.L."/>
            <person name="Fitzpatrick D.A."/>
            <person name="Frisvad J.C."/>
            <person name="Nielsen K.L."/>
        </authorList>
    </citation>
    <scope>NUCLEOTIDE SEQUENCE</scope>
    <source>
        <strain evidence="2">IBT 16849</strain>
    </source>
</reference>
<proteinExistence type="predicted"/>
<dbReference type="Proteomes" id="UP001150879">
    <property type="component" value="Unassembled WGS sequence"/>
</dbReference>
<name>A0A9W9T162_9EURO</name>
<evidence type="ECO:0000256" key="1">
    <source>
        <dbReference type="SAM" id="MobiDB-lite"/>
    </source>
</evidence>
<evidence type="ECO:0000313" key="3">
    <source>
        <dbReference type="Proteomes" id="UP001150879"/>
    </source>
</evidence>
<sequence>QSREDLQLTQDGEIQREPNDRDDSSHYIGTGLSVWYPVSRHYRGLSAYNVYGGFGYGQQIGALEIQVLTLKIDHCRHSDSTYYGRNSQPRSSGLVWFRILPDIGYLSIDFEQIIQVLGSEACLSLAAGILFEIGSLICGVAPNSTAVIVDRAIRRCWPRWKLLHRDYVCDTAFQSAKVYWTDRYFPVWPARYLEGHLPIAPLGDSASTLTFLLEAFHWQFSLCSSVLRPMHAPLPPLSEKSSNSLTCLGQH</sequence>